<feature type="compositionally biased region" description="Basic and acidic residues" evidence="1">
    <location>
        <begin position="31"/>
        <end position="40"/>
    </location>
</feature>
<dbReference type="AlphaFoldDB" id="A0A410MDK8"/>
<feature type="compositionally biased region" description="Basic residues" evidence="1">
    <location>
        <begin position="49"/>
        <end position="61"/>
    </location>
</feature>
<protein>
    <recommendedName>
        <fullName evidence="4">Phage protein</fullName>
    </recommendedName>
</protein>
<sequence length="61" mass="7293">MSQQLRDQLSKYKRKNNIKTPSPKKKRKRKSESYSQRDIEELMGINRPTYRRGRGGAIKQK</sequence>
<dbReference type="OrthoDB" id="2943096at2"/>
<feature type="compositionally biased region" description="Basic residues" evidence="1">
    <location>
        <begin position="11"/>
        <end position="30"/>
    </location>
</feature>
<proteinExistence type="predicted"/>
<evidence type="ECO:0000313" key="3">
    <source>
        <dbReference type="Proteomes" id="UP000287756"/>
    </source>
</evidence>
<organism evidence="2 3">
    <name type="scientific">Halobacillus litoralis</name>
    <dbReference type="NCBI Taxonomy" id="45668"/>
    <lineage>
        <taxon>Bacteria</taxon>
        <taxon>Bacillati</taxon>
        <taxon>Bacillota</taxon>
        <taxon>Bacilli</taxon>
        <taxon>Bacillales</taxon>
        <taxon>Bacillaceae</taxon>
        <taxon>Halobacillus</taxon>
    </lineage>
</organism>
<evidence type="ECO:0008006" key="4">
    <source>
        <dbReference type="Google" id="ProtNLM"/>
    </source>
</evidence>
<feature type="region of interest" description="Disordered" evidence="1">
    <location>
        <begin position="1"/>
        <end position="61"/>
    </location>
</feature>
<dbReference type="RefSeq" id="WP_128525101.1">
    <property type="nucleotide sequence ID" value="NZ_CP026118.1"/>
</dbReference>
<gene>
    <name evidence="2" type="ORF">HLI_11760</name>
</gene>
<dbReference type="EMBL" id="CP026118">
    <property type="protein sequence ID" value="QAS52824.1"/>
    <property type="molecule type" value="Genomic_DNA"/>
</dbReference>
<reference evidence="2 3" key="1">
    <citation type="submission" date="2018-01" db="EMBL/GenBank/DDBJ databases">
        <title>The whole genome sequencing and assembly of Halobacillus litoralis ERB031 strain.</title>
        <authorList>
            <person name="Lee S.-J."/>
            <person name="Park M.-K."/>
            <person name="Kim J.-Y."/>
            <person name="Lee Y.-J."/>
            <person name="Yi H."/>
            <person name="Bahn Y.-S."/>
            <person name="Kim J.F."/>
            <person name="Lee D.-W."/>
        </authorList>
    </citation>
    <scope>NUCLEOTIDE SEQUENCE [LARGE SCALE GENOMIC DNA]</scope>
    <source>
        <strain evidence="2 3">ERB 031</strain>
    </source>
</reference>
<dbReference type="Proteomes" id="UP000287756">
    <property type="component" value="Chromosome"/>
</dbReference>
<evidence type="ECO:0000256" key="1">
    <source>
        <dbReference type="SAM" id="MobiDB-lite"/>
    </source>
</evidence>
<name>A0A410MDK8_9BACI</name>
<evidence type="ECO:0000313" key="2">
    <source>
        <dbReference type="EMBL" id="QAS52824.1"/>
    </source>
</evidence>
<dbReference type="KEGG" id="hli:HLI_11760"/>
<accession>A0A410MDK8</accession>